<dbReference type="EMBL" id="KY684110">
    <property type="protein sequence ID" value="ARF12144.1"/>
    <property type="molecule type" value="Genomic_DNA"/>
</dbReference>
<gene>
    <name evidence="2" type="ORF">Klosneuvirus_3_279</name>
</gene>
<proteinExistence type="predicted"/>
<sequence length="155" mass="17869">MSTHSVAFCLVATVFVVASIYTMLTCKSCSPFIDYERSLNPAQLAVYKQVVKERENIYLIGLVIGVFFSFAYLYANNLGLNPLNNSCIFVSIALTTQYLVYMLYPKTNYMVTLMENKDQLNKWLAVYKHMQYKYHIGMVFGFVGFFLFSYGIQQN</sequence>
<feature type="transmembrane region" description="Helical" evidence="1">
    <location>
        <begin position="87"/>
        <end position="104"/>
    </location>
</feature>
<reference evidence="2" key="1">
    <citation type="journal article" date="2017" name="Science">
        <title>Giant viruses with an expanded complement of translation system components.</title>
        <authorList>
            <person name="Schulz F."/>
            <person name="Yutin N."/>
            <person name="Ivanova N.N."/>
            <person name="Ortega D.R."/>
            <person name="Lee T.K."/>
            <person name="Vierheilig J."/>
            <person name="Daims H."/>
            <person name="Horn M."/>
            <person name="Wagner M."/>
            <person name="Jensen G.J."/>
            <person name="Kyrpides N.C."/>
            <person name="Koonin E.V."/>
            <person name="Woyke T."/>
        </authorList>
    </citation>
    <scope>NUCLEOTIDE SEQUENCE</scope>
    <source>
        <strain evidence="2">KNV1</strain>
    </source>
</reference>
<evidence type="ECO:0000256" key="1">
    <source>
        <dbReference type="SAM" id="Phobius"/>
    </source>
</evidence>
<feature type="transmembrane region" description="Helical" evidence="1">
    <location>
        <begin position="57"/>
        <end position="75"/>
    </location>
</feature>
<name>A0A1V0SKJ8_9VIRU</name>
<keyword evidence="1" id="KW-0812">Transmembrane</keyword>
<accession>A0A1V0SKJ8</accession>
<keyword evidence="1" id="KW-0472">Membrane</keyword>
<feature type="transmembrane region" description="Helical" evidence="1">
    <location>
        <begin position="132"/>
        <end position="152"/>
    </location>
</feature>
<organism evidence="2">
    <name type="scientific">Klosneuvirus KNV1</name>
    <dbReference type="NCBI Taxonomy" id="1977640"/>
    <lineage>
        <taxon>Viruses</taxon>
        <taxon>Varidnaviria</taxon>
        <taxon>Bamfordvirae</taxon>
        <taxon>Nucleocytoviricota</taxon>
        <taxon>Megaviricetes</taxon>
        <taxon>Imitervirales</taxon>
        <taxon>Mimiviridae</taxon>
        <taxon>Klosneuvirinae</taxon>
        <taxon>Klosneuvirus</taxon>
    </lineage>
</organism>
<keyword evidence="1" id="KW-1133">Transmembrane helix</keyword>
<protein>
    <submittedName>
        <fullName evidence="2">Uncharacterized protein</fullName>
    </submittedName>
</protein>
<evidence type="ECO:0000313" key="2">
    <source>
        <dbReference type="EMBL" id="ARF12144.1"/>
    </source>
</evidence>